<dbReference type="EMBL" id="SELH01000009">
    <property type="protein sequence ID" value="TWP30817.1"/>
    <property type="molecule type" value="Genomic_DNA"/>
</dbReference>
<keyword evidence="2" id="KW-1185">Reference proteome</keyword>
<protein>
    <submittedName>
        <fullName evidence="1">Uncharacterized protein</fullName>
    </submittedName>
</protein>
<name>A0A563DKU9_9FLAO</name>
<dbReference type="RefSeq" id="WP_146291089.1">
    <property type="nucleotide sequence ID" value="NZ_SELH01000009.1"/>
</dbReference>
<comment type="caution">
    <text evidence="1">The sequence shown here is derived from an EMBL/GenBank/DDBJ whole genome shotgun (WGS) entry which is preliminary data.</text>
</comment>
<organism evidence="1 2">
    <name type="scientific">Apibacter muscae</name>
    <dbReference type="NCBI Taxonomy" id="2509004"/>
    <lineage>
        <taxon>Bacteria</taxon>
        <taxon>Pseudomonadati</taxon>
        <taxon>Bacteroidota</taxon>
        <taxon>Flavobacteriia</taxon>
        <taxon>Flavobacteriales</taxon>
        <taxon>Weeksellaceae</taxon>
        <taxon>Apibacter</taxon>
    </lineage>
</organism>
<reference evidence="1 2" key="1">
    <citation type="submission" date="2019-02" db="EMBL/GenBank/DDBJ databases">
        <title>Apibacter muscae sp. nov.: a novel member of the house fly microbiota.</title>
        <authorList>
            <person name="Park R."/>
        </authorList>
    </citation>
    <scope>NUCLEOTIDE SEQUENCE [LARGE SCALE GENOMIC DNA]</scope>
    <source>
        <strain evidence="1 2">AL1</strain>
    </source>
</reference>
<dbReference type="AlphaFoldDB" id="A0A563DKU9"/>
<proteinExistence type="predicted"/>
<sequence length="89" mass="10327">MKNTDFSNLNNNLNPESFKVFLTALDNFSFIGDYQQLGFSIQALIKALKVAILDPRDSLNRDEFFLLLSLLLELIPKSEWELLDKLYKN</sequence>
<gene>
    <name evidence="1" type="ORF">ETU09_00180</name>
</gene>
<evidence type="ECO:0000313" key="1">
    <source>
        <dbReference type="EMBL" id="TWP30817.1"/>
    </source>
</evidence>
<accession>A0A563DKU9</accession>
<evidence type="ECO:0000313" key="2">
    <source>
        <dbReference type="Proteomes" id="UP000319499"/>
    </source>
</evidence>
<dbReference type="Proteomes" id="UP000319499">
    <property type="component" value="Unassembled WGS sequence"/>
</dbReference>